<gene>
    <name evidence="1" type="ORF">TCM_036576</name>
</gene>
<keyword evidence="2" id="KW-1185">Reference proteome</keyword>
<name>A0A061FJZ9_THECC</name>
<protein>
    <submittedName>
        <fullName evidence="1">Uncharacterized protein</fullName>
    </submittedName>
</protein>
<dbReference type="Gramene" id="EOY17411">
    <property type="protein sequence ID" value="EOY17411"/>
    <property type="gene ID" value="TCM_036576"/>
</dbReference>
<reference evidence="1 2" key="1">
    <citation type="journal article" date="2013" name="Genome Biol.">
        <title>The genome sequence of the most widely cultivated cacao type and its use to identify candidate genes regulating pod color.</title>
        <authorList>
            <person name="Motamayor J.C."/>
            <person name="Mockaitis K."/>
            <person name="Schmutz J."/>
            <person name="Haiminen N."/>
            <person name="Iii D.L."/>
            <person name="Cornejo O."/>
            <person name="Findley S.D."/>
            <person name="Zheng P."/>
            <person name="Utro F."/>
            <person name="Royaert S."/>
            <person name="Saski C."/>
            <person name="Jenkins J."/>
            <person name="Podicheti R."/>
            <person name="Zhao M."/>
            <person name="Scheffler B.E."/>
            <person name="Stack J.C."/>
            <person name="Feltus F.A."/>
            <person name="Mustiga G.M."/>
            <person name="Amores F."/>
            <person name="Phillips W."/>
            <person name="Marelli J.P."/>
            <person name="May G.D."/>
            <person name="Shapiro H."/>
            <person name="Ma J."/>
            <person name="Bustamante C.D."/>
            <person name="Schnell R.J."/>
            <person name="Main D."/>
            <person name="Gilbert D."/>
            <person name="Parida L."/>
            <person name="Kuhn D.N."/>
        </authorList>
    </citation>
    <scope>NUCLEOTIDE SEQUENCE [LARGE SCALE GENOMIC DNA]</scope>
    <source>
        <strain evidence="2">cv. Matina 1-6</strain>
    </source>
</reference>
<organism evidence="1 2">
    <name type="scientific">Theobroma cacao</name>
    <name type="common">Cacao</name>
    <name type="synonym">Cocoa</name>
    <dbReference type="NCBI Taxonomy" id="3641"/>
    <lineage>
        <taxon>Eukaryota</taxon>
        <taxon>Viridiplantae</taxon>
        <taxon>Streptophyta</taxon>
        <taxon>Embryophyta</taxon>
        <taxon>Tracheophyta</taxon>
        <taxon>Spermatophyta</taxon>
        <taxon>Magnoliopsida</taxon>
        <taxon>eudicotyledons</taxon>
        <taxon>Gunneridae</taxon>
        <taxon>Pentapetalae</taxon>
        <taxon>rosids</taxon>
        <taxon>malvids</taxon>
        <taxon>Malvales</taxon>
        <taxon>Malvaceae</taxon>
        <taxon>Byttnerioideae</taxon>
        <taxon>Theobroma</taxon>
    </lineage>
</organism>
<dbReference type="AlphaFoldDB" id="A0A061FJZ9"/>
<dbReference type="HOGENOM" id="CLU_2517167_0_0_1"/>
<dbReference type="EMBL" id="CM001886">
    <property type="protein sequence ID" value="EOY17411.1"/>
    <property type="molecule type" value="Genomic_DNA"/>
</dbReference>
<accession>A0A061FJZ9</accession>
<evidence type="ECO:0000313" key="1">
    <source>
        <dbReference type="EMBL" id="EOY17411.1"/>
    </source>
</evidence>
<sequence length="85" mass="10061">MEIIEMEAEDTNRQDELFIVKYRSSLVDPILESFYFGIRAQRVNHSFVSVDYGFISSRFFISVRNLVVEESAEIKSELFNHFFNL</sequence>
<evidence type="ECO:0000313" key="2">
    <source>
        <dbReference type="Proteomes" id="UP000026915"/>
    </source>
</evidence>
<dbReference type="InParanoid" id="A0A061FJZ9"/>
<dbReference type="Proteomes" id="UP000026915">
    <property type="component" value="Chromosome 8"/>
</dbReference>
<proteinExistence type="predicted"/>